<comment type="caution">
    <text evidence="13">The sequence shown here is derived from an EMBL/GenBank/DDBJ whole genome shotgun (WGS) entry which is preliminary data.</text>
</comment>
<organism evidence="13 14">
    <name type="scientific">Primorskyibacter sedentarius</name>
    <dbReference type="NCBI Taxonomy" id="745311"/>
    <lineage>
        <taxon>Bacteria</taxon>
        <taxon>Pseudomonadati</taxon>
        <taxon>Pseudomonadota</taxon>
        <taxon>Alphaproteobacteria</taxon>
        <taxon>Rhodobacterales</taxon>
        <taxon>Roseobacteraceae</taxon>
        <taxon>Primorskyibacter</taxon>
    </lineage>
</organism>
<evidence type="ECO:0000256" key="5">
    <source>
        <dbReference type="ARBA" id="ARBA00022679"/>
    </source>
</evidence>
<accession>A0A4R3JB66</accession>
<dbReference type="Gene3D" id="3.40.30.10">
    <property type="entry name" value="Glutaredoxin"/>
    <property type="match status" value="1"/>
</dbReference>
<dbReference type="NCBIfam" id="TIGR01136">
    <property type="entry name" value="cysKM"/>
    <property type="match status" value="1"/>
</dbReference>
<feature type="domain" description="Tryptophan synthase beta chain-like PALP" evidence="11">
    <location>
        <begin position="9"/>
        <end position="313"/>
    </location>
</feature>
<dbReference type="EMBL" id="SLZU01000008">
    <property type="protein sequence ID" value="TCS62854.1"/>
    <property type="molecule type" value="Genomic_DNA"/>
</dbReference>
<dbReference type="InterPro" id="IPR005856">
    <property type="entry name" value="Cys_synth"/>
</dbReference>
<evidence type="ECO:0000256" key="4">
    <source>
        <dbReference type="ARBA" id="ARBA00022605"/>
    </source>
</evidence>
<comment type="pathway">
    <text evidence="2">Amino-acid biosynthesis; L-cysteine biosynthesis; L-cysteine from L-serine: step 2/2.</text>
</comment>
<protein>
    <recommendedName>
        <fullName evidence="10">Cysteine synthase</fullName>
        <ecNumber evidence="10">2.5.1.47</ecNumber>
    </recommendedName>
</protein>
<dbReference type="Gene3D" id="3.40.50.1100">
    <property type="match status" value="2"/>
</dbReference>
<keyword evidence="6 9" id="KW-0663">Pyridoxal phosphate</keyword>
<dbReference type="GO" id="GO:0004124">
    <property type="term" value="F:cysteine synthase activity"/>
    <property type="evidence" value="ECO:0007669"/>
    <property type="project" value="UniProtKB-UniRule"/>
</dbReference>
<evidence type="ECO:0000256" key="2">
    <source>
        <dbReference type="ARBA" id="ARBA00004962"/>
    </source>
</evidence>
<comment type="cofactor">
    <cofactor evidence="1 9 10">
        <name>pyridoxal 5'-phosphate</name>
        <dbReference type="ChEBI" id="CHEBI:597326"/>
    </cofactor>
</comment>
<evidence type="ECO:0000256" key="1">
    <source>
        <dbReference type="ARBA" id="ARBA00001933"/>
    </source>
</evidence>
<dbReference type="Pfam" id="PF00291">
    <property type="entry name" value="PALP"/>
    <property type="match status" value="1"/>
</dbReference>
<comment type="similarity">
    <text evidence="3 10">Belongs to the cysteine synthase/cystathionine beta-synthase family.</text>
</comment>
<dbReference type="NCBIfam" id="TIGR01139">
    <property type="entry name" value="cysK"/>
    <property type="match status" value="1"/>
</dbReference>
<dbReference type="CDD" id="cd02066">
    <property type="entry name" value="GRX_family"/>
    <property type="match status" value="1"/>
</dbReference>
<sequence>MKPIHDSILSTIGNTPVIRLNALAPDGVELFVKVESFNPGGSVKDRLALGIIEAAERDGTLKPGQTVIEATSGNTGIGLALVCAAKGYPLVVTMAESFSVERRKLLRMLGAKVVLTPASEKGTGMLAKAAELAETHSWFLARQFENEAGPDFHSATTAKEIVTNFADAPLDYFVTGFGTGGTLKGIARVLKATSPSTKVIAAEPDNSPLLGSGIAQGYQADGSPSASHPAFRPHPMQGWSPDFIPKLAGDVISAGHIDAIQPVSGDDAIRCARDLARKEGLLVGITAGATLAAAIAVARTAPKGARILAMLPDTGERYLSTPLFEGISEEMSEDEKAIASSTPRFRFDAAPSTPAPAAAPVAASTAAVAHVDAIVADKAQPVVLFAMEWCEFCWSVHRLFAKAGIAYRTVNLDGPDYRDADWAADVRRAVGERSGAPTIPQIFIAARHLGGATETFDACNDGTLAALLTEIDQNADTDSLGNAYGFLPKWLHPRGAAAAPKPAPDQAA</sequence>
<dbReference type="InterPro" id="IPR001216">
    <property type="entry name" value="P-phosphate_BS"/>
</dbReference>
<dbReference type="InterPro" id="IPR002109">
    <property type="entry name" value="Glutaredoxin"/>
</dbReference>
<evidence type="ECO:0000256" key="9">
    <source>
        <dbReference type="PIRSR" id="PIRSR605856-51"/>
    </source>
</evidence>
<evidence type="ECO:0000256" key="6">
    <source>
        <dbReference type="ARBA" id="ARBA00022898"/>
    </source>
</evidence>
<dbReference type="OrthoDB" id="9805733at2"/>
<keyword evidence="14" id="KW-1185">Reference proteome</keyword>
<dbReference type="GO" id="GO:0006535">
    <property type="term" value="P:cysteine biosynthetic process from serine"/>
    <property type="evidence" value="ECO:0007669"/>
    <property type="project" value="UniProtKB-UniRule"/>
</dbReference>
<dbReference type="FunFam" id="3.40.50.1100:FF:000003">
    <property type="entry name" value="Cystathionine beta-synthase"/>
    <property type="match status" value="1"/>
</dbReference>
<evidence type="ECO:0000259" key="11">
    <source>
        <dbReference type="Pfam" id="PF00291"/>
    </source>
</evidence>
<evidence type="ECO:0000313" key="14">
    <source>
        <dbReference type="Proteomes" id="UP000295696"/>
    </source>
</evidence>
<comment type="catalytic activity">
    <reaction evidence="8 10">
        <text>O-acetyl-L-serine + hydrogen sulfide = L-cysteine + acetate</text>
        <dbReference type="Rhea" id="RHEA:14829"/>
        <dbReference type="ChEBI" id="CHEBI:29919"/>
        <dbReference type="ChEBI" id="CHEBI:30089"/>
        <dbReference type="ChEBI" id="CHEBI:35235"/>
        <dbReference type="ChEBI" id="CHEBI:58340"/>
        <dbReference type="EC" id="2.5.1.47"/>
    </reaction>
</comment>
<dbReference type="InterPro" id="IPR050214">
    <property type="entry name" value="Cys_Synth/Cystath_Beta-Synth"/>
</dbReference>
<dbReference type="PROSITE" id="PS51354">
    <property type="entry name" value="GLUTAREDOXIN_2"/>
    <property type="match status" value="1"/>
</dbReference>
<feature type="domain" description="Glutaredoxin" evidence="12">
    <location>
        <begin position="382"/>
        <end position="448"/>
    </location>
</feature>
<dbReference type="AlphaFoldDB" id="A0A4R3JB66"/>
<dbReference type="InterPro" id="IPR036052">
    <property type="entry name" value="TrpB-like_PALP_sf"/>
</dbReference>
<keyword evidence="5 10" id="KW-0808">Transferase</keyword>
<feature type="modified residue" description="N6-(pyridoxal phosphate)lysine" evidence="9">
    <location>
        <position position="44"/>
    </location>
</feature>
<evidence type="ECO:0000313" key="13">
    <source>
        <dbReference type="EMBL" id="TCS62854.1"/>
    </source>
</evidence>
<dbReference type="UniPathway" id="UPA00136">
    <property type="reaction ID" value="UER00200"/>
</dbReference>
<dbReference type="InterPro" id="IPR005859">
    <property type="entry name" value="CysK"/>
</dbReference>
<dbReference type="CDD" id="cd01561">
    <property type="entry name" value="CBS_like"/>
    <property type="match status" value="1"/>
</dbReference>
<dbReference type="PRINTS" id="PR00160">
    <property type="entry name" value="GLUTAREDOXIN"/>
</dbReference>
<name>A0A4R3JB66_9RHOB</name>
<keyword evidence="4 10" id="KW-0028">Amino-acid biosynthesis</keyword>
<dbReference type="SUPFAM" id="SSF53686">
    <property type="entry name" value="Tryptophan synthase beta subunit-like PLP-dependent enzymes"/>
    <property type="match status" value="1"/>
</dbReference>
<proteinExistence type="inferred from homology"/>
<dbReference type="EC" id="2.5.1.47" evidence="10"/>
<evidence type="ECO:0000256" key="10">
    <source>
        <dbReference type="RuleBase" id="RU003985"/>
    </source>
</evidence>
<evidence type="ECO:0000259" key="12">
    <source>
        <dbReference type="Pfam" id="PF00462"/>
    </source>
</evidence>
<evidence type="ECO:0000256" key="8">
    <source>
        <dbReference type="ARBA" id="ARBA00047931"/>
    </source>
</evidence>
<dbReference type="Pfam" id="PF00462">
    <property type="entry name" value="Glutaredoxin"/>
    <property type="match status" value="1"/>
</dbReference>
<reference evidence="13 14" key="1">
    <citation type="submission" date="2019-03" db="EMBL/GenBank/DDBJ databases">
        <title>Genomic Encyclopedia of Type Strains, Phase IV (KMG-IV): sequencing the most valuable type-strain genomes for metagenomic binning, comparative biology and taxonomic classification.</title>
        <authorList>
            <person name="Goeker M."/>
        </authorList>
    </citation>
    <scope>NUCLEOTIDE SEQUENCE [LARGE SCALE GENOMIC DNA]</scope>
    <source>
        <strain evidence="13 14">DSM 104836</strain>
    </source>
</reference>
<dbReference type="SUPFAM" id="SSF52833">
    <property type="entry name" value="Thioredoxin-like"/>
    <property type="match status" value="1"/>
</dbReference>
<evidence type="ECO:0000256" key="7">
    <source>
        <dbReference type="ARBA" id="ARBA00023192"/>
    </source>
</evidence>
<evidence type="ECO:0000256" key="3">
    <source>
        <dbReference type="ARBA" id="ARBA00007103"/>
    </source>
</evidence>
<dbReference type="InterPro" id="IPR014025">
    <property type="entry name" value="Glutaredoxin_subgr"/>
</dbReference>
<dbReference type="Proteomes" id="UP000295696">
    <property type="component" value="Unassembled WGS sequence"/>
</dbReference>
<keyword evidence="7 10" id="KW-0198">Cysteine biosynthesis</keyword>
<dbReference type="InterPro" id="IPR036249">
    <property type="entry name" value="Thioredoxin-like_sf"/>
</dbReference>
<dbReference type="InterPro" id="IPR001926">
    <property type="entry name" value="TrpB-like_PALP"/>
</dbReference>
<gene>
    <name evidence="13" type="ORF">EDD52_108149</name>
</gene>
<dbReference type="PANTHER" id="PTHR10314">
    <property type="entry name" value="CYSTATHIONINE BETA-SYNTHASE"/>
    <property type="match status" value="1"/>
</dbReference>
<dbReference type="PROSITE" id="PS00901">
    <property type="entry name" value="CYS_SYNTHASE"/>
    <property type="match status" value="1"/>
</dbReference>